<dbReference type="InterPro" id="IPR036397">
    <property type="entry name" value="RNaseH_sf"/>
</dbReference>
<keyword evidence="5 8" id="KW-0479">Metal-binding</keyword>
<dbReference type="EMBL" id="BDIP01000960">
    <property type="protein sequence ID" value="GIQ83200.1"/>
    <property type="molecule type" value="Genomic_DNA"/>
</dbReference>
<dbReference type="InterPro" id="IPR004649">
    <property type="entry name" value="RNase_H2_suA"/>
</dbReference>
<evidence type="ECO:0000256" key="4">
    <source>
        <dbReference type="ARBA" id="ARBA00022722"/>
    </source>
</evidence>
<dbReference type="InterPro" id="IPR001352">
    <property type="entry name" value="RNase_HII/HIII"/>
</dbReference>
<evidence type="ECO:0000259" key="10">
    <source>
        <dbReference type="PROSITE" id="PS51975"/>
    </source>
</evidence>
<comment type="caution">
    <text evidence="11">The sequence shown here is derived from an EMBL/GenBank/DDBJ whole genome shotgun (WGS) entry which is preliminary data.</text>
</comment>
<dbReference type="GO" id="GO:0003723">
    <property type="term" value="F:RNA binding"/>
    <property type="evidence" value="ECO:0007669"/>
    <property type="project" value="UniProtKB-UniRule"/>
</dbReference>
<evidence type="ECO:0000256" key="5">
    <source>
        <dbReference type="ARBA" id="ARBA00022723"/>
    </source>
</evidence>
<accession>A0A9K3CW22</accession>
<evidence type="ECO:0000256" key="6">
    <source>
        <dbReference type="ARBA" id="ARBA00022759"/>
    </source>
</evidence>
<comment type="function">
    <text evidence="9">Endonuclease that specifically degrades the RNA of RNA-DNA hybrids.</text>
</comment>
<dbReference type="Proteomes" id="UP000265618">
    <property type="component" value="Unassembled WGS sequence"/>
</dbReference>
<comment type="cofactor">
    <cofactor evidence="2">
        <name>Mg(2+)</name>
        <dbReference type="ChEBI" id="CHEBI:18420"/>
    </cofactor>
</comment>
<feature type="binding site" evidence="8">
    <location>
        <position position="14"/>
    </location>
    <ligand>
        <name>a divalent metal cation</name>
        <dbReference type="ChEBI" id="CHEBI:60240"/>
    </ligand>
</feature>
<evidence type="ECO:0000256" key="3">
    <source>
        <dbReference type="ARBA" id="ARBA00007058"/>
    </source>
</evidence>
<dbReference type="OrthoDB" id="7462577at2759"/>
<feature type="binding site" evidence="8">
    <location>
        <position position="13"/>
    </location>
    <ligand>
        <name>a divalent metal cation</name>
        <dbReference type="ChEBI" id="CHEBI:60240"/>
    </ligand>
</feature>
<dbReference type="AlphaFoldDB" id="A0A9K3CW22"/>
<reference evidence="11 12" key="1">
    <citation type="journal article" date="2018" name="PLoS ONE">
        <title>The draft genome of Kipferlia bialata reveals reductive genome evolution in fornicate parasites.</title>
        <authorList>
            <person name="Tanifuji G."/>
            <person name="Takabayashi S."/>
            <person name="Kume K."/>
            <person name="Takagi M."/>
            <person name="Nakayama T."/>
            <person name="Kamikawa R."/>
            <person name="Inagaki Y."/>
            <person name="Hashimoto T."/>
        </authorList>
    </citation>
    <scope>NUCLEOTIDE SEQUENCE [LARGE SCALE GENOMIC DNA]</scope>
    <source>
        <strain evidence="11">NY0173</strain>
    </source>
</reference>
<keyword evidence="4 8" id="KW-0540">Nuclease</keyword>
<protein>
    <recommendedName>
        <fullName evidence="9">Ribonuclease</fullName>
        <ecNumber evidence="9">3.1.26.4</ecNumber>
    </recommendedName>
</protein>
<dbReference type="GO" id="GO:0004523">
    <property type="term" value="F:RNA-DNA hybrid ribonuclease activity"/>
    <property type="evidence" value="ECO:0007669"/>
    <property type="project" value="UniProtKB-UniRule"/>
</dbReference>
<name>A0A9K3CW22_9EUKA</name>
<dbReference type="Pfam" id="PF01351">
    <property type="entry name" value="RNase_HII"/>
    <property type="match status" value="1"/>
</dbReference>
<gene>
    <name evidence="11" type="ORF">KIPB_004479</name>
</gene>
<evidence type="ECO:0000313" key="11">
    <source>
        <dbReference type="EMBL" id="GIQ83200.1"/>
    </source>
</evidence>
<comment type="catalytic activity">
    <reaction evidence="1 8 9">
        <text>Endonucleolytic cleavage to 5'-phosphomonoester.</text>
        <dbReference type="EC" id="3.1.26.4"/>
    </reaction>
</comment>
<dbReference type="CDD" id="cd07181">
    <property type="entry name" value="RNase_HII_eukaryota_like"/>
    <property type="match status" value="1"/>
</dbReference>
<feature type="domain" description="RNase H type-2" evidence="10">
    <location>
        <begin position="7"/>
        <end position="237"/>
    </location>
</feature>
<dbReference type="InterPro" id="IPR012337">
    <property type="entry name" value="RNaseH-like_sf"/>
</dbReference>
<comment type="cofactor">
    <cofactor evidence="8">
        <name>Mn(2+)</name>
        <dbReference type="ChEBI" id="CHEBI:29035"/>
    </cofactor>
    <cofactor evidence="8">
        <name>Mg(2+)</name>
        <dbReference type="ChEBI" id="CHEBI:18420"/>
    </cofactor>
    <text evidence="8">Manganese or magnesium. Binds 1 divalent metal ion per monomer in the absence of substrate. May bind a second metal ion after substrate binding.</text>
</comment>
<evidence type="ECO:0000256" key="8">
    <source>
        <dbReference type="PROSITE-ProRule" id="PRU01319"/>
    </source>
</evidence>
<dbReference type="InterPro" id="IPR024567">
    <property type="entry name" value="RNase_HII/HIII_dom"/>
</dbReference>
<dbReference type="GO" id="GO:0046872">
    <property type="term" value="F:metal ion binding"/>
    <property type="evidence" value="ECO:0007669"/>
    <property type="project" value="UniProtKB-KW"/>
</dbReference>
<dbReference type="Gene3D" id="1.10.10.460">
    <property type="entry name" value="Ribonuclease hii. Domain 2"/>
    <property type="match status" value="1"/>
</dbReference>
<evidence type="ECO:0000313" key="12">
    <source>
        <dbReference type="Proteomes" id="UP000265618"/>
    </source>
</evidence>
<dbReference type="GO" id="GO:0043137">
    <property type="term" value="P:DNA replication, removal of RNA primer"/>
    <property type="evidence" value="ECO:0007669"/>
    <property type="project" value="TreeGrafter"/>
</dbReference>
<dbReference type="NCBIfam" id="TIGR00729">
    <property type="entry name" value="ribonuclease HII"/>
    <property type="match status" value="1"/>
</dbReference>
<dbReference type="FunFam" id="1.10.10.460:FF:000001">
    <property type="entry name" value="Ribonuclease"/>
    <property type="match status" value="1"/>
</dbReference>
<dbReference type="Gene3D" id="3.30.420.10">
    <property type="entry name" value="Ribonuclease H-like superfamily/Ribonuclease H"/>
    <property type="match status" value="1"/>
</dbReference>
<comment type="similarity">
    <text evidence="3">Belongs to the RNase HII family. Eukaryotic subfamily.</text>
</comment>
<dbReference type="GO" id="GO:0032299">
    <property type="term" value="C:ribonuclease H2 complex"/>
    <property type="evidence" value="ECO:0007669"/>
    <property type="project" value="TreeGrafter"/>
</dbReference>
<dbReference type="PANTHER" id="PTHR10954:SF7">
    <property type="entry name" value="RIBONUCLEASE H2 SUBUNIT A"/>
    <property type="match status" value="1"/>
</dbReference>
<dbReference type="EC" id="3.1.26.4" evidence="9"/>
<keyword evidence="7 8" id="KW-0378">Hydrolase</keyword>
<dbReference type="GO" id="GO:0006298">
    <property type="term" value="P:mismatch repair"/>
    <property type="evidence" value="ECO:0007669"/>
    <property type="project" value="TreeGrafter"/>
</dbReference>
<sequence>MSEEGVEYVVGIDEAGRGPVIGPMVYGIGWCRSDITERGELKKAGFVDSKTLTAAKRTVLRDRMDKFDNLHYKTRVLSAKELSRRMMAVTRDSLNAISHQAAVELMHHVVQWCNERKARIKAVYVDQVGPVGQYKGLLEREFPGITFVVEAKADFKYNIVGAASIAAKVHRDHLIEAPVLSEQERGWGGTTSWGSGYPADPLCKAWLADHCDPVFGYPECVRFSWKTVDTALEANEAAEVQYAPQRERVGNDRGYLSTCGLSHSSGI</sequence>
<evidence type="ECO:0000256" key="7">
    <source>
        <dbReference type="ARBA" id="ARBA00022801"/>
    </source>
</evidence>
<evidence type="ECO:0000256" key="2">
    <source>
        <dbReference type="ARBA" id="ARBA00001946"/>
    </source>
</evidence>
<dbReference type="SUPFAM" id="SSF53098">
    <property type="entry name" value="Ribonuclease H-like"/>
    <property type="match status" value="1"/>
</dbReference>
<keyword evidence="12" id="KW-1185">Reference proteome</keyword>
<keyword evidence="6 8" id="KW-0255">Endonuclease</keyword>
<evidence type="ECO:0000256" key="9">
    <source>
        <dbReference type="RuleBase" id="RU003515"/>
    </source>
</evidence>
<dbReference type="InterPro" id="IPR023160">
    <property type="entry name" value="RNase_HII_hlx-loop-hlx_cap_dom"/>
</dbReference>
<feature type="binding site" evidence="8">
    <location>
        <position position="126"/>
    </location>
    <ligand>
        <name>a divalent metal cation</name>
        <dbReference type="ChEBI" id="CHEBI:60240"/>
    </ligand>
</feature>
<dbReference type="PROSITE" id="PS51975">
    <property type="entry name" value="RNASE_H_2"/>
    <property type="match status" value="1"/>
</dbReference>
<proteinExistence type="inferred from homology"/>
<organism evidence="11 12">
    <name type="scientific">Kipferlia bialata</name>
    <dbReference type="NCBI Taxonomy" id="797122"/>
    <lineage>
        <taxon>Eukaryota</taxon>
        <taxon>Metamonada</taxon>
        <taxon>Carpediemonas-like organisms</taxon>
        <taxon>Kipferlia</taxon>
    </lineage>
</organism>
<evidence type="ECO:0000256" key="1">
    <source>
        <dbReference type="ARBA" id="ARBA00000077"/>
    </source>
</evidence>
<dbReference type="PANTHER" id="PTHR10954">
    <property type="entry name" value="RIBONUCLEASE H2 SUBUNIT A"/>
    <property type="match status" value="1"/>
</dbReference>